<name>A0A7W8DJA8_9BACT</name>
<dbReference type="Proteomes" id="UP000590740">
    <property type="component" value="Unassembled WGS sequence"/>
</dbReference>
<dbReference type="NCBIfam" id="TIGR01509">
    <property type="entry name" value="HAD-SF-IA-v3"/>
    <property type="match status" value="1"/>
</dbReference>
<dbReference type="PANTHER" id="PTHR43481">
    <property type="entry name" value="FRUCTOSE-1-PHOSPHATE PHOSPHATASE"/>
    <property type="match status" value="1"/>
</dbReference>
<dbReference type="PANTHER" id="PTHR43481:SF4">
    <property type="entry name" value="GLYCEROL-1-PHOSPHATE PHOSPHOHYDROLASE 1-RELATED"/>
    <property type="match status" value="1"/>
</dbReference>
<reference evidence="1 2" key="1">
    <citation type="submission" date="2020-08" db="EMBL/GenBank/DDBJ databases">
        <title>Genomic Encyclopedia of Type Strains, Phase IV (KMG-IV): sequencing the most valuable type-strain genomes for metagenomic binning, comparative biology and taxonomic classification.</title>
        <authorList>
            <person name="Goeker M."/>
        </authorList>
    </citation>
    <scope>NUCLEOTIDE SEQUENCE [LARGE SCALE GENOMIC DNA]</scope>
    <source>
        <strain evidence="1 2">DSM 12252</strain>
    </source>
</reference>
<dbReference type="InterPro" id="IPR051806">
    <property type="entry name" value="HAD-like_SPP"/>
</dbReference>
<keyword evidence="2" id="KW-1185">Reference proteome</keyword>
<dbReference type="Gene3D" id="1.10.150.240">
    <property type="entry name" value="Putative phosphatase, domain 2"/>
    <property type="match status" value="1"/>
</dbReference>
<comment type="caution">
    <text evidence="1">The sequence shown here is derived from an EMBL/GenBank/DDBJ whole genome shotgun (WGS) entry which is preliminary data.</text>
</comment>
<dbReference type="GO" id="GO:0050308">
    <property type="term" value="F:sugar-phosphatase activity"/>
    <property type="evidence" value="ECO:0007669"/>
    <property type="project" value="UniProtKB-EC"/>
</dbReference>
<dbReference type="InterPro" id="IPR023198">
    <property type="entry name" value="PGP-like_dom2"/>
</dbReference>
<dbReference type="SFLD" id="SFLDS00003">
    <property type="entry name" value="Haloacid_Dehalogenase"/>
    <property type="match status" value="1"/>
</dbReference>
<dbReference type="SFLD" id="SFLDG01135">
    <property type="entry name" value="C1.5.6:_HAD__Beta-PGM__Phospha"/>
    <property type="match status" value="1"/>
</dbReference>
<keyword evidence="1" id="KW-0378">Hydrolase</keyword>
<dbReference type="InterPro" id="IPR006439">
    <property type="entry name" value="HAD-SF_hydro_IA"/>
</dbReference>
<dbReference type="EMBL" id="JACHIG010000002">
    <property type="protein sequence ID" value="MBB5031892.1"/>
    <property type="molecule type" value="Genomic_DNA"/>
</dbReference>
<proteinExistence type="predicted"/>
<organism evidence="1 2">
    <name type="scientific">Prosthecobacter vanneervenii</name>
    <dbReference type="NCBI Taxonomy" id="48466"/>
    <lineage>
        <taxon>Bacteria</taxon>
        <taxon>Pseudomonadati</taxon>
        <taxon>Verrucomicrobiota</taxon>
        <taxon>Verrucomicrobiia</taxon>
        <taxon>Verrucomicrobiales</taxon>
        <taxon>Verrucomicrobiaceae</taxon>
        <taxon>Prosthecobacter</taxon>
    </lineage>
</organism>
<dbReference type="AlphaFoldDB" id="A0A7W8DJA8"/>
<gene>
    <name evidence="1" type="ORF">HNQ65_001460</name>
</gene>
<dbReference type="SUPFAM" id="SSF56784">
    <property type="entry name" value="HAD-like"/>
    <property type="match status" value="1"/>
</dbReference>
<dbReference type="Gene3D" id="3.40.50.1000">
    <property type="entry name" value="HAD superfamily/HAD-like"/>
    <property type="match status" value="1"/>
</dbReference>
<sequence>MSSAATDILQLDRPFQAVLFDMDGTLLDSRAVVERVWRDWAASHGRDFAPVMAESHGRRTIDTVRAFAIAGADAEVEAKKVEAMEIADVEGIVAIAGAAELIARLPSHRWAVVTSAGRELAVRRLTAAGLPIPKNMITAEDVSQGKPEPEGYLKAARLLGTTADQCLVFEDAQAGIEAGRRAGSTVIAITAARPHSFEAACPSVLDYEHVRFELA</sequence>
<dbReference type="InterPro" id="IPR023214">
    <property type="entry name" value="HAD_sf"/>
</dbReference>
<dbReference type="SFLD" id="SFLDG01129">
    <property type="entry name" value="C1.5:_HAD__Beta-PGM__Phosphata"/>
    <property type="match status" value="1"/>
</dbReference>
<dbReference type="Pfam" id="PF00702">
    <property type="entry name" value="Hydrolase"/>
    <property type="match status" value="1"/>
</dbReference>
<dbReference type="InterPro" id="IPR036412">
    <property type="entry name" value="HAD-like_sf"/>
</dbReference>
<dbReference type="CDD" id="cd07527">
    <property type="entry name" value="HAD_ScGPP-like"/>
    <property type="match status" value="1"/>
</dbReference>
<protein>
    <submittedName>
        <fullName evidence="1">Sugar-phosphatase</fullName>
        <ecNumber evidence="1">3.1.3.23</ecNumber>
    </submittedName>
</protein>
<dbReference type="RefSeq" id="WP_184338821.1">
    <property type="nucleotide sequence ID" value="NZ_JACHIG010000002.1"/>
</dbReference>
<accession>A0A7W8DJA8</accession>
<evidence type="ECO:0000313" key="2">
    <source>
        <dbReference type="Proteomes" id="UP000590740"/>
    </source>
</evidence>
<evidence type="ECO:0000313" key="1">
    <source>
        <dbReference type="EMBL" id="MBB5031892.1"/>
    </source>
</evidence>
<dbReference type="NCBIfam" id="TIGR01549">
    <property type="entry name" value="HAD-SF-IA-v1"/>
    <property type="match status" value="1"/>
</dbReference>
<dbReference type="EC" id="3.1.3.23" evidence="1"/>